<proteinExistence type="predicted"/>
<reference evidence="1 2" key="1">
    <citation type="submission" date="2018-08" db="EMBL/GenBank/DDBJ databases">
        <authorList>
            <person name="Khan S.A."/>
            <person name="Jeon C.O."/>
            <person name="Chun B.H."/>
            <person name="Jeong S.E."/>
        </authorList>
    </citation>
    <scope>NUCLEOTIDE SEQUENCE [LARGE SCALE GENOMIC DNA]</scope>
    <source>
        <strain evidence="1 2">S-16</strain>
    </source>
</reference>
<accession>A0A3N7HMC6</accession>
<comment type="caution">
    <text evidence="1">The sequence shown here is derived from an EMBL/GenBank/DDBJ whole genome shotgun (WGS) entry which is preliminary data.</text>
</comment>
<gene>
    <name evidence="1" type="ORF">DZC73_25390</name>
</gene>
<sequence length="122" mass="13836">MLNQIAQWRIFVDIADLGLGVPVAEDAEVGVCLQWAEGEEFERQDVRSPSAKLSPTQRVLQSWERLRDKGGHRSTIRLSSEAWQALQFLDGKIAGCRTHVLEKLVLQRAEELGWKVPKQLTD</sequence>
<reference evidence="1 2" key="2">
    <citation type="submission" date="2018-12" db="EMBL/GenBank/DDBJ databases">
        <title>Rhizobacter gummiphilus sp. nov., a rubber-degrading bacterium isolated from the soil of a botanical garden in Japan.</title>
        <authorList>
            <person name="Shunsuke S.S."/>
        </authorList>
    </citation>
    <scope>NUCLEOTIDE SEQUENCE [LARGE SCALE GENOMIC DNA]</scope>
    <source>
        <strain evidence="1 2">S-16</strain>
    </source>
</reference>
<dbReference type="AlphaFoldDB" id="A0A3N7HMC6"/>
<dbReference type="Proteomes" id="UP000267464">
    <property type="component" value="Unassembled WGS sequence"/>
</dbReference>
<evidence type="ECO:0000313" key="2">
    <source>
        <dbReference type="Proteomes" id="UP000267464"/>
    </source>
</evidence>
<dbReference type="EMBL" id="QUSW01000009">
    <property type="protein sequence ID" value="RQP21781.1"/>
    <property type="molecule type" value="Genomic_DNA"/>
</dbReference>
<organism evidence="1 2">
    <name type="scientific">Piscinibacter terrae</name>
    <dbReference type="NCBI Taxonomy" id="2496871"/>
    <lineage>
        <taxon>Bacteria</taxon>
        <taxon>Pseudomonadati</taxon>
        <taxon>Pseudomonadota</taxon>
        <taxon>Betaproteobacteria</taxon>
        <taxon>Burkholderiales</taxon>
        <taxon>Sphaerotilaceae</taxon>
        <taxon>Piscinibacter</taxon>
    </lineage>
</organism>
<protein>
    <submittedName>
        <fullName evidence="1">Uncharacterized protein</fullName>
    </submittedName>
</protein>
<name>A0A3N7HMC6_9BURK</name>
<keyword evidence="2" id="KW-1185">Reference proteome</keyword>
<evidence type="ECO:0000313" key="1">
    <source>
        <dbReference type="EMBL" id="RQP21781.1"/>
    </source>
</evidence>